<gene>
    <name evidence="8" type="primary">LOC104611364</name>
</gene>
<feature type="domain" description="RING-type" evidence="6">
    <location>
        <begin position="136"/>
        <end position="177"/>
    </location>
</feature>
<organism evidence="7 8">
    <name type="scientific">Nelumbo nucifera</name>
    <name type="common">Sacred lotus</name>
    <dbReference type="NCBI Taxonomy" id="4432"/>
    <lineage>
        <taxon>Eukaryota</taxon>
        <taxon>Viridiplantae</taxon>
        <taxon>Streptophyta</taxon>
        <taxon>Embryophyta</taxon>
        <taxon>Tracheophyta</taxon>
        <taxon>Spermatophyta</taxon>
        <taxon>Magnoliopsida</taxon>
        <taxon>Proteales</taxon>
        <taxon>Nelumbonaceae</taxon>
        <taxon>Nelumbo</taxon>
    </lineage>
</organism>
<dbReference type="Pfam" id="PF13639">
    <property type="entry name" value="zf-RING_2"/>
    <property type="match status" value="1"/>
</dbReference>
<dbReference type="AlphaFoldDB" id="A0A1U8BAE3"/>
<protein>
    <submittedName>
        <fullName evidence="8">E3 ubiquitin-protein ligase RNF126-like</fullName>
    </submittedName>
</protein>
<evidence type="ECO:0000256" key="5">
    <source>
        <dbReference type="SAM" id="MobiDB-lite"/>
    </source>
</evidence>
<evidence type="ECO:0000256" key="1">
    <source>
        <dbReference type="ARBA" id="ARBA00022723"/>
    </source>
</evidence>
<dbReference type="GO" id="GO:0008270">
    <property type="term" value="F:zinc ion binding"/>
    <property type="evidence" value="ECO:0007669"/>
    <property type="project" value="UniProtKB-KW"/>
</dbReference>
<dbReference type="GO" id="GO:0061630">
    <property type="term" value="F:ubiquitin protein ligase activity"/>
    <property type="evidence" value="ECO:0000318"/>
    <property type="project" value="GO_Central"/>
</dbReference>
<reference evidence="8" key="1">
    <citation type="submission" date="2025-08" db="UniProtKB">
        <authorList>
            <consortium name="RefSeq"/>
        </authorList>
    </citation>
    <scope>IDENTIFICATION</scope>
</reference>
<keyword evidence="3" id="KW-0862">Zinc</keyword>
<keyword evidence="2 4" id="KW-0863">Zinc-finger</keyword>
<dbReference type="Gene3D" id="3.30.40.10">
    <property type="entry name" value="Zinc/RING finger domain, C3HC4 (zinc finger)"/>
    <property type="match status" value="1"/>
</dbReference>
<dbReference type="Proteomes" id="UP000189703">
    <property type="component" value="Unplaced"/>
</dbReference>
<dbReference type="PANTHER" id="PTHR15710:SF196">
    <property type="entry name" value="F6A14.12 PROTEIN-RELATED"/>
    <property type="match status" value="1"/>
</dbReference>
<evidence type="ECO:0000256" key="3">
    <source>
        <dbReference type="ARBA" id="ARBA00022833"/>
    </source>
</evidence>
<dbReference type="RefSeq" id="XP_010276686.1">
    <property type="nucleotide sequence ID" value="XM_010278384.1"/>
</dbReference>
<evidence type="ECO:0000256" key="4">
    <source>
        <dbReference type="PROSITE-ProRule" id="PRU00175"/>
    </source>
</evidence>
<dbReference type="PROSITE" id="PS50089">
    <property type="entry name" value="ZF_RING_2"/>
    <property type="match status" value="1"/>
</dbReference>
<evidence type="ECO:0000259" key="6">
    <source>
        <dbReference type="PROSITE" id="PS50089"/>
    </source>
</evidence>
<feature type="region of interest" description="Disordered" evidence="5">
    <location>
        <begin position="37"/>
        <end position="60"/>
    </location>
</feature>
<proteinExistence type="predicted"/>
<dbReference type="GO" id="GO:0016567">
    <property type="term" value="P:protein ubiquitination"/>
    <property type="evidence" value="ECO:0000318"/>
    <property type="project" value="GO_Central"/>
</dbReference>
<dbReference type="InterPro" id="IPR013083">
    <property type="entry name" value="Znf_RING/FYVE/PHD"/>
</dbReference>
<sequence>MVSCCSSSAERIDVSSFDEFQIAKAMAELLESLENGGGKLSATSSWRSRSRLERKHHPQPGVPWKLGPEEVLFAALSARTVELARLRAGPGGDYRGALMAVELKIAVELGKLLEKTSDPIFEGLSKVAIEEAGLVCGVCHEEMEVGSHGRMMECKNTFRLHCIVKWLERKMTCPLCRYNMPIIID</sequence>
<accession>A0A1U8BAE3</accession>
<dbReference type="InParanoid" id="A0A1U8BAE3"/>
<keyword evidence="7" id="KW-1185">Reference proteome</keyword>
<keyword evidence="1" id="KW-0479">Metal-binding</keyword>
<evidence type="ECO:0000256" key="2">
    <source>
        <dbReference type="ARBA" id="ARBA00022771"/>
    </source>
</evidence>
<dbReference type="SUPFAM" id="SSF57850">
    <property type="entry name" value="RING/U-box"/>
    <property type="match status" value="1"/>
</dbReference>
<dbReference type="GO" id="GO:0005737">
    <property type="term" value="C:cytoplasm"/>
    <property type="evidence" value="ECO:0000318"/>
    <property type="project" value="GO_Central"/>
</dbReference>
<dbReference type="GeneID" id="104611364"/>
<feature type="compositionally biased region" description="Basic residues" evidence="5">
    <location>
        <begin position="48"/>
        <end position="58"/>
    </location>
</feature>
<dbReference type="OrthoDB" id="21204at2759"/>
<dbReference type="PANTHER" id="PTHR15710">
    <property type="entry name" value="E3 UBIQUITIN-PROTEIN LIGASE PRAJA"/>
    <property type="match status" value="1"/>
</dbReference>
<dbReference type="InterPro" id="IPR001841">
    <property type="entry name" value="Znf_RING"/>
</dbReference>
<dbReference type="KEGG" id="nnu:104611364"/>
<dbReference type="eggNOG" id="KOG0800">
    <property type="taxonomic scope" value="Eukaryota"/>
</dbReference>
<evidence type="ECO:0000313" key="7">
    <source>
        <dbReference type="Proteomes" id="UP000189703"/>
    </source>
</evidence>
<evidence type="ECO:0000313" key="8">
    <source>
        <dbReference type="RefSeq" id="XP_010276686.1"/>
    </source>
</evidence>
<name>A0A1U8BAE3_NELNU</name>